<dbReference type="RefSeq" id="WP_304537440.1">
    <property type="nucleotide sequence ID" value="NZ_JAUQOM010000016.1"/>
</dbReference>
<dbReference type="InterPro" id="IPR023614">
    <property type="entry name" value="Porin_dom_sf"/>
</dbReference>
<keyword evidence="2" id="KW-1185">Reference proteome</keyword>
<gene>
    <name evidence="1" type="ORF">Q4610_18990</name>
</gene>
<accession>A0ABT8ZRG0</accession>
<organism evidence="1 2">
    <name type="scientific">Sphingobium cyanobacteriorum</name>
    <dbReference type="NCBI Taxonomy" id="3063954"/>
    <lineage>
        <taxon>Bacteria</taxon>
        <taxon>Pseudomonadati</taxon>
        <taxon>Pseudomonadota</taxon>
        <taxon>Alphaproteobacteria</taxon>
        <taxon>Sphingomonadales</taxon>
        <taxon>Sphingomonadaceae</taxon>
        <taxon>Sphingobium</taxon>
    </lineage>
</organism>
<proteinExistence type="predicted"/>
<dbReference type="SUPFAM" id="SSF56935">
    <property type="entry name" value="Porins"/>
    <property type="match status" value="1"/>
</dbReference>
<evidence type="ECO:0008006" key="3">
    <source>
        <dbReference type="Google" id="ProtNLM"/>
    </source>
</evidence>
<dbReference type="Proteomes" id="UP001176471">
    <property type="component" value="Unassembled WGS sequence"/>
</dbReference>
<protein>
    <recommendedName>
        <fullName evidence="3">Alginate export domain-containing protein</fullName>
    </recommendedName>
</protein>
<evidence type="ECO:0000313" key="1">
    <source>
        <dbReference type="EMBL" id="MDO7837135.1"/>
    </source>
</evidence>
<reference evidence="1" key="1">
    <citation type="submission" date="2023-07" db="EMBL/GenBank/DDBJ databases">
        <title>Bacterial whole genome sequence for Sphingobium sp. HBC34.</title>
        <authorList>
            <person name="Le V."/>
            <person name="Ko S.-R."/>
            <person name="Ahn C.-Y."/>
            <person name="Oh H.-M."/>
        </authorList>
    </citation>
    <scope>NUCLEOTIDE SEQUENCE</scope>
    <source>
        <strain evidence="1">HBC34</strain>
    </source>
</reference>
<sequence length="382" mass="41774">MAEAPPAAPVTPYADVRYRLELVDQAGLPEDAAASTLRVRAGIKTREWQHFSAVIEGETILAIGAAHYNDTVNGKAAYPVVADPTDTLLNQAYLRWRPSAEVEATVGRQAVNVENQRWIGSVGWRQDDQTLDAARVTVRPLPDLSLDYFHAWRVNRVFGPDSPQGTWRDTAINGARAAYTIKGFGTLSGYGYWLVLPAFPAGSSRTLGVRMAGERPVGKGVLILYAAEFARQHNLSNNPRTFALDYLLLEPGLKAGPVTLRLGYERLEGDGAAALQTPLATLHAFNGWADKFLTTPGNGLEDLYVDAGFKVGGKALGGLTLRGMWHRFRSTRAGLDYGSEWNALASYPLNPKITVLAKFARYNARSFATDTTKAWFSVEAKF</sequence>
<evidence type="ECO:0000313" key="2">
    <source>
        <dbReference type="Proteomes" id="UP001176471"/>
    </source>
</evidence>
<dbReference type="Gene3D" id="2.40.160.10">
    <property type="entry name" value="Porin"/>
    <property type="match status" value="1"/>
</dbReference>
<dbReference type="EMBL" id="JAUQOM010000016">
    <property type="protein sequence ID" value="MDO7837135.1"/>
    <property type="molecule type" value="Genomic_DNA"/>
</dbReference>
<comment type="caution">
    <text evidence="1">The sequence shown here is derived from an EMBL/GenBank/DDBJ whole genome shotgun (WGS) entry which is preliminary data.</text>
</comment>
<name>A0ABT8ZRG0_9SPHN</name>